<dbReference type="EMBL" id="JBHTJA010000013">
    <property type="protein sequence ID" value="MFD0900758.1"/>
    <property type="molecule type" value="Genomic_DNA"/>
</dbReference>
<protein>
    <recommendedName>
        <fullName evidence="3">Guanylate cyclase domain-containing protein</fullName>
    </recommendedName>
</protein>
<evidence type="ECO:0008006" key="3">
    <source>
        <dbReference type="Google" id="ProtNLM"/>
    </source>
</evidence>
<evidence type="ECO:0000313" key="2">
    <source>
        <dbReference type="Proteomes" id="UP001596972"/>
    </source>
</evidence>
<name>A0ABW3EK79_9ACTN</name>
<dbReference type="Gene3D" id="3.30.70.1230">
    <property type="entry name" value="Nucleotide cyclase"/>
    <property type="match status" value="1"/>
</dbReference>
<reference evidence="2" key="1">
    <citation type="journal article" date="2019" name="Int. J. Syst. Evol. Microbiol.">
        <title>The Global Catalogue of Microorganisms (GCM) 10K type strain sequencing project: providing services to taxonomists for standard genome sequencing and annotation.</title>
        <authorList>
            <consortium name="The Broad Institute Genomics Platform"/>
            <consortium name="The Broad Institute Genome Sequencing Center for Infectious Disease"/>
            <person name="Wu L."/>
            <person name="Ma J."/>
        </authorList>
    </citation>
    <scope>NUCLEOTIDE SEQUENCE [LARGE SCALE GENOMIC DNA]</scope>
    <source>
        <strain evidence="2">JCM 31202</strain>
    </source>
</reference>
<dbReference type="SUPFAM" id="SSF55073">
    <property type="entry name" value="Nucleotide cyclase"/>
    <property type="match status" value="1"/>
</dbReference>
<keyword evidence="2" id="KW-1185">Reference proteome</keyword>
<dbReference type="RefSeq" id="WP_378297755.1">
    <property type="nucleotide sequence ID" value="NZ_JBHTJA010000013.1"/>
</dbReference>
<accession>A0ABW3EK79</accession>
<sequence>MTAVHRSIVCVDVEGYGHRSRTDWDRLAVRRGMYAALQRAFTGSGVPWNSCYYEDRGDGAMVLVPPGVPKERLAARLPDALVPPLVRHNCTTAPGARIRLRVALHAGEIRYDPHGVVGSSLNLAFRLLEAEPVKSALRASPGVLALIASDWFYDEVIRQTPVCAPDAYRSVLVAVKETRTRGWLRLPGADAERPAHRPVRQLIGRAWPGFGR</sequence>
<dbReference type="InterPro" id="IPR029787">
    <property type="entry name" value="Nucleotide_cyclase"/>
</dbReference>
<dbReference type="Proteomes" id="UP001596972">
    <property type="component" value="Unassembled WGS sequence"/>
</dbReference>
<gene>
    <name evidence="1" type="ORF">ACFQ11_10180</name>
</gene>
<proteinExistence type="predicted"/>
<organism evidence="1 2">
    <name type="scientific">Actinomadura sediminis</name>
    <dbReference type="NCBI Taxonomy" id="1038904"/>
    <lineage>
        <taxon>Bacteria</taxon>
        <taxon>Bacillati</taxon>
        <taxon>Actinomycetota</taxon>
        <taxon>Actinomycetes</taxon>
        <taxon>Streptosporangiales</taxon>
        <taxon>Thermomonosporaceae</taxon>
        <taxon>Actinomadura</taxon>
    </lineage>
</organism>
<evidence type="ECO:0000313" key="1">
    <source>
        <dbReference type="EMBL" id="MFD0900758.1"/>
    </source>
</evidence>
<comment type="caution">
    <text evidence="1">The sequence shown here is derived from an EMBL/GenBank/DDBJ whole genome shotgun (WGS) entry which is preliminary data.</text>
</comment>